<sequence>MNKKDLLPLVISELENQLSQAITAATNAHNAAIDDQSKAETQYDTLAIEAAYLAEGQSRRIETLKSQITLLSQLTLHPSDNIELGALVSVEYDDGEIKHFLILPSGAGIQVFSKNKTIYVITPSAPICQALLGKSIDDDFLLTNTGTNQSGYVTAII</sequence>
<name>A0A7Y0LES9_9GAMM</name>
<protein>
    <recommendedName>
        <fullName evidence="3">Transcription elongation factor GreAB</fullName>
    </recommendedName>
</protein>
<dbReference type="EMBL" id="JABBXH010000003">
    <property type="protein sequence ID" value="NMP31855.1"/>
    <property type="molecule type" value="Genomic_DNA"/>
</dbReference>
<evidence type="ECO:0000313" key="2">
    <source>
        <dbReference type="Proteomes" id="UP000568664"/>
    </source>
</evidence>
<evidence type="ECO:0008006" key="3">
    <source>
        <dbReference type="Google" id="ProtNLM"/>
    </source>
</evidence>
<proteinExistence type="predicted"/>
<comment type="caution">
    <text evidence="1">The sequence shown here is derived from an EMBL/GenBank/DDBJ whole genome shotgun (WGS) entry which is preliminary data.</text>
</comment>
<evidence type="ECO:0000313" key="1">
    <source>
        <dbReference type="EMBL" id="NMP31855.1"/>
    </source>
</evidence>
<gene>
    <name evidence="1" type="ORF">HII17_09785</name>
</gene>
<dbReference type="RefSeq" id="WP_169075193.1">
    <property type="nucleotide sequence ID" value="NZ_JABBXH010000003.1"/>
</dbReference>
<dbReference type="AlphaFoldDB" id="A0A7Y0LES9"/>
<dbReference type="Gene3D" id="3.10.50.30">
    <property type="entry name" value="Transcription elongation factor, GreA/GreB, C-terminal domain"/>
    <property type="match status" value="1"/>
</dbReference>
<dbReference type="GO" id="GO:0003677">
    <property type="term" value="F:DNA binding"/>
    <property type="evidence" value="ECO:0007669"/>
    <property type="project" value="InterPro"/>
</dbReference>
<organism evidence="1 2">
    <name type="scientific">Thalassotalea algicola</name>
    <dbReference type="NCBI Taxonomy" id="2716224"/>
    <lineage>
        <taxon>Bacteria</taxon>
        <taxon>Pseudomonadati</taxon>
        <taxon>Pseudomonadota</taxon>
        <taxon>Gammaproteobacteria</taxon>
        <taxon>Alteromonadales</taxon>
        <taxon>Colwelliaceae</taxon>
        <taxon>Thalassotalea</taxon>
    </lineage>
</organism>
<accession>A0A7Y0LES9</accession>
<dbReference type="SUPFAM" id="SSF54534">
    <property type="entry name" value="FKBP-like"/>
    <property type="match status" value="1"/>
</dbReference>
<keyword evidence="2" id="KW-1185">Reference proteome</keyword>
<dbReference type="Proteomes" id="UP000568664">
    <property type="component" value="Unassembled WGS sequence"/>
</dbReference>
<reference evidence="1 2" key="1">
    <citation type="submission" date="2020-04" db="EMBL/GenBank/DDBJ databases">
        <title>Thalassotalea sp. M1531, isolated from the surface of marine red alga.</title>
        <authorList>
            <person name="Pang L."/>
            <person name="Lu D.-C."/>
        </authorList>
    </citation>
    <scope>NUCLEOTIDE SEQUENCE [LARGE SCALE GENOMIC DNA]</scope>
    <source>
        <strain evidence="1 2">M1531</strain>
    </source>
</reference>
<dbReference type="GO" id="GO:0032784">
    <property type="term" value="P:regulation of DNA-templated transcription elongation"/>
    <property type="evidence" value="ECO:0007669"/>
    <property type="project" value="InterPro"/>
</dbReference>
<dbReference type="InterPro" id="IPR036953">
    <property type="entry name" value="GreA/GreB_C_sf"/>
</dbReference>